<evidence type="ECO:0000313" key="2">
    <source>
        <dbReference type="Proteomes" id="UP000286415"/>
    </source>
</evidence>
<dbReference type="EMBL" id="NIRI02000042">
    <property type="protein sequence ID" value="KAG5451728.1"/>
    <property type="molecule type" value="Genomic_DNA"/>
</dbReference>
<gene>
    <name evidence="1" type="ORF">CSKR_102903</name>
</gene>
<reference evidence="1 2" key="1">
    <citation type="journal article" date="2018" name="Biotechnol. Adv.">
        <title>Improved genomic resources and new bioinformatic workflow for the carcinogenic parasite Clonorchis sinensis: Biotechnological implications.</title>
        <authorList>
            <person name="Wang D."/>
            <person name="Korhonen P.K."/>
            <person name="Gasser R.B."/>
            <person name="Young N.D."/>
        </authorList>
    </citation>
    <scope>NUCLEOTIDE SEQUENCE [LARGE SCALE GENOMIC DNA]</scope>
    <source>
        <strain evidence="1">Cs-k2</strain>
    </source>
</reference>
<organism evidence="1 2">
    <name type="scientific">Clonorchis sinensis</name>
    <name type="common">Chinese liver fluke</name>
    <dbReference type="NCBI Taxonomy" id="79923"/>
    <lineage>
        <taxon>Eukaryota</taxon>
        <taxon>Metazoa</taxon>
        <taxon>Spiralia</taxon>
        <taxon>Lophotrochozoa</taxon>
        <taxon>Platyhelminthes</taxon>
        <taxon>Trematoda</taxon>
        <taxon>Digenea</taxon>
        <taxon>Opisthorchiida</taxon>
        <taxon>Opisthorchiata</taxon>
        <taxon>Opisthorchiidae</taxon>
        <taxon>Clonorchis</taxon>
    </lineage>
</organism>
<evidence type="ECO:0000313" key="1">
    <source>
        <dbReference type="EMBL" id="KAG5451728.1"/>
    </source>
</evidence>
<dbReference type="Proteomes" id="UP000286415">
    <property type="component" value="Unassembled WGS sequence"/>
</dbReference>
<dbReference type="InParanoid" id="A0A3R7CE54"/>
<reference evidence="1 2" key="2">
    <citation type="journal article" date="2021" name="Genomics">
        <title>High-quality reference genome for Clonorchis sinensis.</title>
        <authorList>
            <person name="Young N.D."/>
            <person name="Stroehlein A.J."/>
            <person name="Kinkar L."/>
            <person name="Wang T."/>
            <person name="Sohn W.M."/>
            <person name="Chang B.C.H."/>
            <person name="Kaur P."/>
            <person name="Weisz D."/>
            <person name="Dudchenko O."/>
            <person name="Aiden E.L."/>
            <person name="Korhonen P.K."/>
            <person name="Gasser R.B."/>
        </authorList>
    </citation>
    <scope>NUCLEOTIDE SEQUENCE [LARGE SCALE GENOMIC DNA]</scope>
    <source>
        <strain evidence="1">Cs-k2</strain>
    </source>
</reference>
<sequence>MHTGSGNHPDPVRKMVAVLMTFFEELGEQINNQYPRFLCIIIIIIIIIISIISVFNTDALLPYNHDLFESLIVKKRIRVDREGTQY</sequence>
<dbReference type="AlphaFoldDB" id="A0A3R7CE54"/>
<protein>
    <submittedName>
        <fullName evidence="1">Uncharacterized protein</fullName>
    </submittedName>
</protein>
<accession>A0A3R7CE54</accession>
<name>A0A3R7CE54_CLOSI</name>
<proteinExistence type="predicted"/>
<keyword evidence="2" id="KW-1185">Reference proteome</keyword>
<comment type="caution">
    <text evidence="1">The sequence shown here is derived from an EMBL/GenBank/DDBJ whole genome shotgun (WGS) entry which is preliminary data.</text>
</comment>